<gene>
    <name evidence="2" type="ORF">CLV51_109104</name>
</gene>
<keyword evidence="3" id="KW-1185">Reference proteome</keyword>
<evidence type="ECO:0000256" key="1">
    <source>
        <dbReference type="SAM" id="SignalP"/>
    </source>
</evidence>
<evidence type="ECO:0000313" key="2">
    <source>
        <dbReference type="EMBL" id="PSL43110.1"/>
    </source>
</evidence>
<dbReference type="EMBL" id="PYAW01000009">
    <property type="protein sequence ID" value="PSL43110.1"/>
    <property type="molecule type" value="Genomic_DNA"/>
</dbReference>
<sequence length="303" mass="33151">MKFCTPLYAVVFFLMTFSVHTLQAQTVGRTVSVFDPPAAQYFFNQYLANPAMAGLDSGIHINVSYRRPSDGIPGAPVTQTASVDAYMGHRVGAGFNVYNDKAGLLQRTKAALTYAYHLPVGMNDQSLSFGLSLAVEVQRLNIKDLNGDMNDPSLGAFNRRDNYFESDFGMAYTDHHFTIQVAMPNLIGQVKNDEKNIAGLATFFSAAAYKFNLGNEISGIEPKVCYRGVRGEENIIDAGANIGLLNDWANVFGMYHSSGSVSAGAGFNYKSFIALQAVYITQTTGYSTIMANSFEINLRLNIR</sequence>
<accession>A0A2P8HA87</accession>
<dbReference type="InterPro" id="IPR019861">
    <property type="entry name" value="PorP/SprF_Bacteroidetes"/>
</dbReference>
<feature type="signal peptide" evidence="1">
    <location>
        <begin position="1"/>
        <end position="24"/>
    </location>
</feature>
<reference evidence="2 3" key="1">
    <citation type="submission" date="2018-03" db="EMBL/GenBank/DDBJ databases">
        <title>Genomic Encyclopedia of Archaeal and Bacterial Type Strains, Phase II (KMG-II): from individual species to whole genera.</title>
        <authorList>
            <person name="Goeker M."/>
        </authorList>
    </citation>
    <scope>NUCLEOTIDE SEQUENCE [LARGE SCALE GENOMIC DNA]</scope>
    <source>
        <strain evidence="2 3">DSM 24859</strain>
    </source>
</reference>
<organism evidence="2 3">
    <name type="scientific">Chitinophaga niastensis</name>
    <dbReference type="NCBI Taxonomy" id="536980"/>
    <lineage>
        <taxon>Bacteria</taxon>
        <taxon>Pseudomonadati</taxon>
        <taxon>Bacteroidota</taxon>
        <taxon>Chitinophagia</taxon>
        <taxon>Chitinophagales</taxon>
        <taxon>Chitinophagaceae</taxon>
        <taxon>Chitinophaga</taxon>
    </lineage>
</organism>
<protein>
    <submittedName>
        <fullName evidence="2">Type IX secretion system PorP/SprF family membrane protein</fullName>
    </submittedName>
</protein>
<name>A0A2P8HA87_CHINA</name>
<comment type="caution">
    <text evidence="2">The sequence shown here is derived from an EMBL/GenBank/DDBJ whole genome shotgun (WGS) entry which is preliminary data.</text>
</comment>
<dbReference type="OrthoDB" id="891773at2"/>
<keyword evidence="1" id="KW-0732">Signal</keyword>
<proteinExistence type="predicted"/>
<dbReference type="AlphaFoldDB" id="A0A2P8HA87"/>
<evidence type="ECO:0000313" key="3">
    <source>
        <dbReference type="Proteomes" id="UP000240971"/>
    </source>
</evidence>
<dbReference type="NCBIfam" id="TIGR03519">
    <property type="entry name" value="T9SS_PorP_fam"/>
    <property type="match status" value="1"/>
</dbReference>
<dbReference type="RefSeq" id="WP_106531203.1">
    <property type="nucleotide sequence ID" value="NZ_PYAW01000009.1"/>
</dbReference>
<dbReference type="Pfam" id="PF11751">
    <property type="entry name" value="PorP_SprF"/>
    <property type="match status" value="1"/>
</dbReference>
<feature type="chain" id="PRO_5015189689" evidence="1">
    <location>
        <begin position="25"/>
        <end position="303"/>
    </location>
</feature>
<dbReference type="Proteomes" id="UP000240971">
    <property type="component" value="Unassembled WGS sequence"/>
</dbReference>